<proteinExistence type="predicted"/>
<dbReference type="RefSeq" id="XP_045964943.1">
    <property type="nucleotide sequence ID" value="XM_046101569.1"/>
</dbReference>
<reference evidence="1" key="1">
    <citation type="journal article" date="2021" name="Nat. Commun.">
        <title>Genetic determinants of endophytism in the Arabidopsis root mycobiome.</title>
        <authorList>
            <person name="Mesny F."/>
            <person name="Miyauchi S."/>
            <person name="Thiergart T."/>
            <person name="Pickel B."/>
            <person name="Atanasova L."/>
            <person name="Karlsson M."/>
            <person name="Huettel B."/>
            <person name="Barry K.W."/>
            <person name="Haridas S."/>
            <person name="Chen C."/>
            <person name="Bauer D."/>
            <person name="Andreopoulos W."/>
            <person name="Pangilinan J."/>
            <person name="LaButti K."/>
            <person name="Riley R."/>
            <person name="Lipzen A."/>
            <person name="Clum A."/>
            <person name="Drula E."/>
            <person name="Henrissat B."/>
            <person name="Kohler A."/>
            <person name="Grigoriev I.V."/>
            <person name="Martin F.M."/>
            <person name="Hacquard S."/>
        </authorList>
    </citation>
    <scope>NUCLEOTIDE SEQUENCE</scope>
    <source>
        <strain evidence="1">MPI-SDFR-AT-0073</strain>
    </source>
</reference>
<comment type="caution">
    <text evidence="1">The sequence shown here is derived from an EMBL/GenBank/DDBJ whole genome shotgun (WGS) entry which is preliminary data.</text>
</comment>
<dbReference type="AlphaFoldDB" id="A0A9P9A3T7"/>
<dbReference type="GeneID" id="70130461"/>
<sequence length="90" mass="10498">MFLLAFPTKAQCSVLGLHVWAEVGQLYSRYIGIYRQSIAGPLVIHARLNFHLINITSRVPTYASIEIVTNKFKRMRFRCNYRQLKNQGRI</sequence>
<keyword evidence="2" id="KW-1185">Reference proteome</keyword>
<organism evidence="1 2">
    <name type="scientific">Truncatella angustata</name>
    <dbReference type="NCBI Taxonomy" id="152316"/>
    <lineage>
        <taxon>Eukaryota</taxon>
        <taxon>Fungi</taxon>
        <taxon>Dikarya</taxon>
        <taxon>Ascomycota</taxon>
        <taxon>Pezizomycotina</taxon>
        <taxon>Sordariomycetes</taxon>
        <taxon>Xylariomycetidae</taxon>
        <taxon>Amphisphaeriales</taxon>
        <taxon>Sporocadaceae</taxon>
        <taxon>Truncatella</taxon>
    </lineage>
</organism>
<gene>
    <name evidence="1" type="ORF">BKA67DRAFT_549266</name>
</gene>
<evidence type="ECO:0000313" key="1">
    <source>
        <dbReference type="EMBL" id="KAH6660812.1"/>
    </source>
</evidence>
<name>A0A9P9A3T7_9PEZI</name>
<accession>A0A9P9A3T7</accession>
<evidence type="ECO:0000313" key="2">
    <source>
        <dbReference type="Proteomes" id="UP000758603"/>
    </source>
</evidence>
<dbReference type="EMBL" id="JAGPXC010000001">
    <property type="protein sequence ID" value="KAH6660812.1"/>
    <property type="molecule type" value="Genomic_DNA"/>
</dbReference>
<protein>
    <submittedName>
        <fullName evidence="1">Uncharacterized protein</fullName>
    </submittedName>
</protein>
<dbReference type="Proteomes" id="UP000758603">
    <property type="component" value="Unassembled WGS sequence"/>
</dbReference>